<dbReference type="GO" id="GO:0005886">
    <property type="term" value="C:plasma membrane"/>
    <property type="evidence" value="ECO:0007669"/>
    <property type="project" value="TreeGrafter"/>
</dbReference>
<protein>
    <submittedName>
        <fullName evidence="3">Wall-associated receptor kinase-like 8</fullName>
    </submittedName>
</protein>
<evidence type="ECO:0000313" key="3">
    <source>
        <dbReference type="EMBL" id="KAL0463502.1"/>
    </source>
</evidence>
<proteinExistence type="predicted"/>
<evidence type="ECO:0000256" key="2">
    <source>
        <dbReference type="ARBA" id="ARBA00022840"/>
    </source>
</evidence>
<sequence length="100" mass="11335">MEEDHLFDILDPSILKEGRREEVVAIAELARRCLHSNGKKRPRMMEVAVELEGIQLLKEGKHAFGHHYCMLSQTTSNVSRLMSGEEDCISLVYIHCIAGI</sequence>
<dbReference type="PANTHER" id="PTHR27005">
    <property type="entry name" value="WALL-ASSOCIATED RECEPTOR KINASE-LIKE 21"/>
    <property type="match status" value="1"/>
</dbReference>
<accession>A0AAW2YCH1</accession>
<name>A0AAW2YCH1_9LAMI</name>
<dbReference type="EMBL" id="JACGWN010000001">
    <property type="protein sequence ID" value="KAL0463502.1"/>
    <property type="molecule type" value="Genomic_DNA"/>
</dbReference>
<reference evidence="3" key="2">
    <citation type="journal article" date="2024" name="Plant">
        <title>Genomic evolution and insights into agronomic trait innovations of Sesamum species.</title>
        <authorList>
            <person name="Miao H."/>
            <person name="Wang L."/>
            <person name="Qu L."/>
            <person name="Liu H."/>
            <person name="Sun Y."/>
            <person name="Le M."/>
            <person name="Wang Q."/>
            <person name="Wei S."/>
            <person name="Zheng Y."/>
            <person name="Lin W."/>
            <person name="Duan Y."/>
            <person name="Cao H."/>
            <person name="Xiong S."/>
            <person name="Wang X."/>
            <person name="Wei L."/>
            <person name="Li C."/>
            <person name="Ma Q."/>
            <person name="Ju M."/>
            <person name="Zhao R."/>
            <person name="Li G."/>
            <person name="Mu C."/>
            <person name="Tian Q."/>
            <person name="Mei H."/>
            <person name="Zhang T."/>
            <person name="Gao T."/>
            <person name="Zhang H."/>
        </authorList>
    </citation>
    <scope>NUCLEOTIDE SEQUENCE</scope>
    <source>
        <strain evidence="3">KEN1</strain>
    </source>
</reference>
<keyword evidence="2" id="KW-0067">ATP-binding</keyword>
<dbReference type="AlphaFoldDB" id="A0AAW2YCH1"/>
<dbReference type="Gene3D" id="1.10.510.10">
    <property type="entry name" value="Transferase(Phosphotransferase) domain 1"/>
    <property type="match status" value="1"/>
</dbReference>
<keyword evidence="3" id="KW-0418">Kinase</keyword>
<evidence type="ECO:0000256" key="1">
    <source>
        <dbReference type="ARBA" id="ARBA00022741"/>
    </source>
</evidence>
<organism evidence="3">
    <name type="scientific">Sesamum latifolium</name>
    <dbReference type="NCBI Taxonomy" id="2727402"/>
    <lineage>
        <taxon>Eukaryota</taxon>
        <taxon>Viridiplantae</taxon>
        <taxon>Streptophyta</taxon>
        <taxon>Embryophyta</taxon>
        <taxon>Tracheophyta</taxon>
        <taxon>Spermatophyta</taxon>
        <taxon>Magnoliopsida</taxon>
        <taxon>eudicotyledons</taxon>
        <taxon>Gunneridae</taxon>
        <taxon>Pentapetalae</taxon>
        <taxon>asterids</taxon>
        <taxon>lamiids</taxon>
        <taxon>Lamiales</taxon>
        <taxon>Pedaliaceae</taxon>
        <taxon>Sesamum</taxon>
    </lineage>
</organism>
<keyword evidence="3" id="KW-0808">Transferase</keyword>
<dbReference type="GO" id="GO:0007166">
    <property type="term" value="P:cell surface receptor signaling pathway"/>
    <property type="evidence" value="ECO:0007669"/>
    <property type="project" value="InterPro"/>
</dbReference>
<keyword evidence="3" id="KW-0675">Receptor</keyword>
<gene>
    <name evidence="3" type="ORF">Slati_0237800</name>
</gene>
<dbReference type="PANTHER" id="PTHR27005:SF515">
    <property type="entry name" value="WALL-ASSOCIATED RECEPTOR KINASE-LIKE 10-RELATED"/>
    <property type="match status" value="1"/>
</dbReference>
<dbReference type="GO" id="GO:0005524">
    <property type="term" value="F:ATP binding"/>
    <property type="evidence" value="ECO:0007669"/>
    <property type="project" value="UniProtKB-KW"/>
</dbReference>
<reference evidence="3" key="1">
    <citation type="submission" date="2020-06" db="EMBL/GenBank/DDBJ databases">
        <authorList>
            <person name="Li T."/>
            <person name="Hu X."/>
            <person name="Zhang T."/>
            <person name="Song X."/>
            <person name="Zhang H."/>
            <person name="Dai N."/>
            <person name="Sheng W."/>
            <person name="Hou X."/>
            <person name="Wei L."/>
        </authorList>
    </citation>
    <scope>NUCLEOTIDE SEQUENCE</scope>
    <source>
        <strain evidence="3">KEN1</strain>
        <tissue evidence="3">Leaf</tissue>
    </source>
</reference>
<keyword evidence="1" id="KW-0547">Nucleotide-binding</keyword>
<comment type="caution">
    <text evidence="3">The sequence shown here is derived from an EMBL/GenBank/DDBJ whole genome shotgun (WGS) entry which is preliminary data.</text>
</comment>
<dbReference type="GO" id="GO:0004674">
    <property type="term" value="F:protein serine/threonine kinase activity"/>
    <property type="evidence" value="ECO:0007669"/>
    <property type="project" value="TreeGrafter"/>
</dbReference>
<dbReference type="InterPro" id="IPR045274">
    <property type="entry name" value="WAK-like"/>
</dbReference>